<gene>
    <name evidence="2" type="ORF">SSEM1_gp42</name>
</gene>
<name>A0A6H0D8I3_9CAUD</name>
<evidence type="ECO:0000313" key="3">
    <source>
        <dbReference type="Proteomes" id="UP000502959"/>
    </source>
</evidence>
<dbReference type="Pfam" id="PF24886">
    <property type="entry name" value="DUF7740"/>
    <property type="match status" value="1"/>
</dbReference>
<keyword evidence="3" id="KW-1185">Reference proteome</keyword>
<feature type="domain" description="DUF7740" evidence="1">
    <location>
        <begin position="10"/>
        <end position="77"/>
    </location>
</feature>
<reference evidence="2 3" key="1">
    <citation type="submission" date="2020-03" db="EMBL/GenBank/DDBJ databases">
        <title>Complete genome sequence of Pantoea agglomerans bacteriophage vB_PagM_SSEM1.</title>
        <authorList>
            <person name="Truncaite L."/>
            <person name="Alijosius L."/>
            <person name="Petrauskaite E."/>
            <person name="Simoliunas E."/>
        </authorList>
    </citation>
    <scope>NUCLEOTIDE SEQUENCE [LARGE SCALE GENOMIC DNA]</scope>
</reference>
<evidence type="ECO:0000313" key="2">
    <source>
        <dbReference type="EMBL" id="QIS79358.1"/>
    </source>
</evidence>
<organism evidence="2 3">
    <name type="scientific">Pantoea phage vB_PagM_SSEM1</name>
    <dbReference type="NCBI Taxonomy" id="2721760"/>
    <lineage>
        <taxon>Viruses</taxon>
        <taxon>Duplodnaviria</taxon>
        <taxon>Heunggongvirae</taxon>
        <taxon>Uroviricota</taxon>
        <taxon>Caudoviricetes</taxon>
        <taxon>Chaseviridae</taxon>
        <taxon>Cleopatravirinae</taxon>
        <taxon>Loessnervirus</taxon>
        <taxon>Loessnervirus SSEM1</taxon>
    </lineage>
</organism>
<accession>A0A6H0D8I3</accession>
<sequence length="81" mass="9341">MDEKEQLVLEYYDCIMTCELSVAMARKFGEYENKALRSCCKMLGKRIKNDSIRRIIKGVQKANYPVGALAKIRREFDEACG</sequence>
<proteinExistence type="predicted"/>
<dbReference type="Proteomes" id="UP000502959">
    <property type="component" value="Segment"/>
</dbReference>
<evidence type="ECO:0000259" key="1">
    <source>
        <dbReference type="Pfam" id="PF24886"/>
    </source>
</evidence>
<dbReference type="InterPro" id="IPR056642">
    <property type="entry name" value="DUF7740"/>
</dbReference>
<dbReference type="EMBL" id="MT230534">
    <property type="protein sequence ID" value="QIS79358.1"/>
    <property type="molecule type" value="Genomic_DNA"/>
</dbReference>
<protein>
    <recommendedName>
        <fullName evidence="1">DUF7740 domain-containing protein</fullName>
    </recommendedName>
</protein>